<gene>
    <name evidence="7" type="ORF">HMPREF9473_03315</name>
</gene>
<dbReference type="CDD" id="cd06580">
    <property type="entry name" value="TM_PBP1_transp_TpRbsC_like"/>
    <property type="match status" value="1"/>
</dbReference>
<comment type="caution">
    <text evidence="7">The sequence shown here is derived from an EMBL/GenBank/DDBJ whole genome shotgun (WGS) entry which is preliminary data.</text>
</comment>
<comment type="subcellular location">
    <subcellularLocation>
        <location evidence="1">Cell membrane</location>
        <topology evidence="1">Multi-pass membrane protein</topology>
    </subcellularLocation>
</comment>
<dbReference type="PANTHER" id="PTHR47089">
    <property type="entry name" value="ABC TRANSPORTER, PERMEASE PROTEIN"/>
    <property type="match status" value="1"/>
</dbReference>
<feature type="transmembrane region" description="Helical" evidence="6">
    <location>
        <begin position="318"/>
        <end position="336"/>
    </location>
</feature>
<evidence type="ECO:0008006" key="9">
    <source>
        <dbReference type="Google" id="ProtNLM"/>
    </source>
</evidence>
<evidence type="ECO:0000256" key="1">
    <source>
        <dbReference type="ARBA" id="ARBA00004651"/>
    </source>
</evidence>
<feature type="transmembrane region" description="Helical" evidence="6">
    <location>
        <begin position="191"/>
        <end position="209"/>
    </location>
</feature>
<evidence type="ECO:0000256" key="2">
    <source>
        <dbReference type="ARBA" id="ARBA00022475"/>
    </source>
</evidence>
<reference evidence="7 8" key="1">
    <citation type="submission" date="2011-08" db="EMBL/GenBank/DDBJ databases">
        <title>The Genome Sequence of Clostridium hathewayi WAL-18680.</title>
        <authorList>
            <consortium name="The Broad Institute Genome Sequencing Platform"/>
            <person name="Earl A."/>
            <person name="Ward D."/>
            <person name="Feldgarden M."/>
            <person name="Gevers D."/>
            <person name="Finegold S.M."/>
            <person name="Summanen P.H."/>
            <person name="Molitoris D.R."/>
            <person name="Song M."/>
            <person name="Daigneault M."/>
            <person name="Allen-Vercoe E."/>
            <person name="Young S.K."/>
            <person name="Zeng Q."/>
            <person name="Gargeya S."/>
            <person name="Fitzgerald M."/>
            <person name="Haas B."/>
            <person name="Abouelleil A."/>
            <person name="Alvarado L."/>
            <person name="Arachchi H.M."/>
            <person name="Berlin A."/>
            <person name="Brown A."/>
            <person name="Chapman S.B."/>
            <person name="Chen Z."/>
            <person name="Dunbar C."/>
            <person name="Freedman E."/>
            <person name="Gearin G."/>
            <person name="Gellesch M."/>
            <person name="Goldberg J."/>
            <person name="Griggs A."/>
            <person name="Gujja S."/>
            <person name="Heiman D."/>
            <person name="Howarth C."/>
            <person name="Larson L."/>
            <person name="Lui A."/>
            <person name="MacDonald P.J.P."/>
            <person name="Montmayeur A."/>
            <person name="Murphy C."/>
            <person name="Neiman D."/>
            <person name="Pearson M."/>
            <person name="Priest M."/>
            <person name="Roberts A."/>
            <person name="Saif S."/>
            <person name="Shea T."/>
            <person name="Shenoy N."/>
            <person name="Sisk P."/>
            <person name="Stolte C."/>
            <person name="Sykes S."/>
            <person name="Wortman J."/>
            <person name="Nusbaum C."/>
            <person name="Birren B."/>
        </authorList>
    </citation>
    <scope>NUCLEOTIDE SEQUENCE [LARGE SCALE GENOMIC DNA]</scope>
    <source>
        <strain evidence="7 8">WAL-18680</strain>
    </source>
</reference>
<dbReference type="AlphaFoldDB" id="G5III7"/>
<feature type="transmembrane region" description="Helical" evidence="6">
    <location>
        <begin position="109"/>
        <end position="132"/>
    </location>
</feature>
<dbReference type="EMBL" id="ADLN01000092">
    <property type="protein sequence ID" value="EHI58622.1"/>
    <property type="molecule type" value="Genomic_DNA"/>
</dbReference>
<evidence type="ECO:0000313" key="7">
    <source>
        <dbReference type="EMBL" id="EHI58622.1"/>
    </source>
</evidence>
<name>G5III7_9FIRM</name>
<dbReference type="HOGENOM" id="CLU_040769_0_3_9"/>
<organism evidence="7 8">
    <name type="scientific">Hungatella hathewayi WAL-18680</name>
    <dbReference type="NCBI Taxonomy" id="742737"/>
    <lineage>
        <taxon>Bacteria</taxon>
        <taxon>Bacillati</taxon>
        <taxon>Bacillota</taxon>
        <taxon>Clostridia</taxon>
        <taxon>Lachnospirales</taxon>
        <taxon>Lachnospiraceae</taxon>
        <taxon>Hungatella</taxon>
    </lineage>
</organism>
<evidence type="ECO:0000313" key="8">
    <source>
        <dbReference type="Proteomes" id="UP000005384"/>
    </source>
</evidence>
<keyword evidence="3 6" id="KW-0812">Transmembrane</keyword>
<feature type="transmembrane region" description="Helical" evidence="6">
    <location>
        <begin position="141"/>
        <end position="159"/>
    </location>
</feature>
<dbReference type="InterPro" id="IPR001851">
    <property type="entry name" value="ABC_transp_permease"/>
</dbReference>
<keyword evidence="8" id="KW-1185">Reference proteome</keyword>
<protein>
    <recommendedName>
        <fullName evidence="9">ABC transporter permease</fullName>
    </recommendedName>
</protein>
<evidence type="ECO:0000256" key="3">
    <source>
        <dbReference type="ARBA" id="ARBA00022692"/>
    </source>
</evidence>
<keyword evidence="4 6" id="KW-1133">Transmembrane helix</keyword>
<proteinExistence type="predicted"/>
<dbReference type="RefSeq" id="WP_006781294.1">
    <property type="nucleotide sequence ID" value="NZ_CP040506.1"/>
</dbReference>
<evidence type="ECO:0000256" key="5">
    <source>
        <dbReference type="ARBA" id="ARBA00023136"/>
    </source>
</evidence>
<feature type="transmembrane region" description="Helical" evidence="6">
    <location>
        <begin position="54"/>
        <end position="77"/>
    </location>
</feature>
<feature type="transmembrane region" description="Helical" evidence="6">
    <location>
        <begin position="230"/>
        <end position="252"/>
    </location>
</feature>
<dbReference type="GO" id="GO:0022857">
    <property type="term" value="F:transmembrane transporter activity"/>
    <property type="evidence" value="ECO:0007669"/>
    <property type="project" value="InterPro"/>
</dbReference>
<evidence type="ECO:0000256" key="4">
    <source>
        <dbReference type="ARBA" id="ARBA00022989"/>
    </source>
</evidence>
<dbReference type="Pfam" id="PF02653">
    <property type="entry name" value="BPD_transp_2"/>
    <property type="match status" value="1"/>
</dbReference>
<dbReference type="PANTHER" id="PTHR47089:SF1">
    <property type="entry name" value="GUANOSINE ABC TRANSPORTER PERMEASE PROTEIN NUPP"/>
    <property type="match status" value="1"/>
</dbReference>
<keyword evidence="2" id="KW-1003">Cell membrane</keyword>
<keyword evidence="5 6" id="KW-0472">Membrane</keyword>
<feature type="transmembrane region" description="Helical" evidence="6">
    <location>
        <begin position="84"/>
        <end position="103"/>
    </location>
</feature>
<dbReference type="OrthoDB" id="45037at2"/>
<accession>G5III7</accession>
<dbReference type="PATRIC" id="fig|742737.3.peg.3294"/>
<evidence type="ECO:0000256" key="6">
    <source>
        <dbReference type="SAM" id="Phobius"/>
    </source>
</evidence>
<sequence>MNSKTIEKRFDVIRTLLAIAISLGIALVIIIIVSDNPGNALYNFLIGPLTSPRRFANVIELSIPLMFCGLAVSIVFAAGQNNMAAEGSFYVACAVSSVVAVLVEAPRGVHAFVCILAGTATGICIMSIPAILKLKWQANELVSSLMLNYICLYMGNYLIRTKVLDTSLGITSSLPFRDTASLPNLIPGTRLHLGLLFVIAAVIICWFMMYKTKLGYAIRIIGQNQNFAKYAGIGVGATVLGAQVIGGALAGFGGAVEMTGMYNRFQYQGLPQYGFDGMLIAIIAKYNPALVPVAAIFLSYIRTGADIMNRTSDVPYEIISVIQSAIIMLVVAKMFLNKFKHQQIVKYSRRELEQKEVSEHEAN</sequence>
<feature type="transmembrane region" description="Helical" evidence="6">
    <location>
        <begin position="12"/>
        <end position="34"/>
    </location>
</feature>
<dbReference type="Proteomes" id="UP000005384">
    <property type="component" value="Unassembled WGS sequence"/>
</dbReference>
<dbReference type="GO" id="GO:0005886">
    <property type="term" value="C:plasma membrane"/>
    <property type="evidence" value="ECO:0007669"/>
    <property type="project" value="UniProtKB-SubCell"/>
</dbReference>